<evidence type="ECO:0000313" key="3">
    <source>
        <dbReference type="WBParaSite" id="SSLN_0000814101-mRNA-1"/>
    </source>
</evidence>
<name>A0A183SUE4_SCHSO</name>
<sequence>MPSKEVQNSCKDANPNFMHLIIIVLDGGPPFPPTKYKCLRYVDSVKGMQVTSTFAARIRAYRIIGATKPPYDNEQHPALLTYSSSKHPILELTEGSILAGPGSSRLGRQLPGSSADPINTTRMNTDNLQYKIVVEGLPAISKTYAYDYEAWMAPYGKVKGMYIFPGRLVIEFYHKLSASTAVRCEAGAVFQGHAVSVSVMQPWHPSILGELIEWIGPENFHVGLVDPEHIPPNACGSFSASKNPAVESDDCQLISSDILLKKVMAESRFLAANQLEAVFEIIQTCRSRFGYCINTSISTAQTEPWLTPNARKLLKKTRALNKRRRSCPSAHLEACFRAKRDRVLEMVEECKAAWLEKIDKEIQECDRVLFEGCWGDSTQSNSLECSSSVRQSKEQLA</sequence>
<gene>
    <name evidence="1" type="ORF">SSLN_LOCUS7842</name>
</gene>
<reference evidence="1 2" key="2">
    <citation type="submission" date="2018-11" db="EMBL/GenBank/DDBJ databases">
        <authorList>
            <consortium name="Pathogen Informatics"/>
        </authorList>
    </citation>
    <scope>NUCLEOTIDE SEQUENCE [LARGE SCALE GENOMIC DNA]</scope>
    <source>
        <strain evidence="1 2">NST_G2</strain>
    </source>
</reference>
<dbReference type="AlphaFoldDB" id="A0A183SUE4"/>
<dbReference type="OrthoDB" id="10352034at2759"/>
<evidence type="ECO:0000313" key="2">
    <source>
        <dbReference type="Proteomes" id="UP000275846"/>
    </source>
</evidence>
<protein>
    <submittedName>
        <fullName evidence="3">RRM_8 domain-containing protein</fullName>
    </submittedName>
</protein>
<keyword evidence="2" id="KW-1185">Reference proteome</keyword>
<accession>A0A183SUE4</accession>
<dbReference type="WBParaSite" id="SSLN_0000814101-mRNA-1">
    <property type="protein sequence ID" value="SSLN_0000814101-mRNA-1"/>
    <property type="gene ID" value="SSLN_0000814101"/>
</dbReference>
<reference evidence="3" key="1">
    <citation type="submission" date="2016-06" db="UniProtKB">
        <authorList>
            <consortium name="WormBaseParasite"/>
        </authorList>
    </citation>
    <scope>IDENTIFICATION</scope>
</reference>
<evidence type="ECO:0000313" key="1">
    <source>
        <dbReference type="EMBL" id="VDL94227.1"/>
    </source>
</evidence>
<dbReference type="EMBL" id="UYSU01034339">
    <property type="protein sequence ID" value="VDL94227.1"/>
    <property type="molecule type" value="Genomic_DNA"/>
</dbReference>
<proteinExistence type="predicted"/>
<dbReference type="Proteomes" id="UP000275846">
    <property type="component" value="Unassembled WGS sequence"/>
</dbReference>
<organism evidence="3">
    <name type="scientific">Schistocephalus solidus</name>
    <name type="common">Tapeworm</name>
    <dbReference type="NCBI Taxonomy" id="70667"/>
    <lineage>
        <taxon>Eukaryota</taxon>
        <taxon>Metazoa</taxon>
        <taxon>Spiralia</taxon>
        <taxon>Lophotrochozoa</taxon>
        <taxon>Platyhelminthes</taxon>
        <taxon>Cestoda</taxon>
        <taxon>Eucestoda</taxon>
        <taxon>Diphyllobothriidea</taxon>
        <taxon>Diphyllobothriidae</taxon>
        <taxon>Schistocephalus</taxon>
    </lineage>
</organism>